<dbReference type="Pfam" id="PF07576">
    <property type="entry name" value="BRAP2"/>
    <property type="match status" value="1"/>
</dbReference>
<proteinExistence type="predicted"/>
<dbReference type="PANTHER" id="PTHR24007:SF7">
    <property type="entry name" value="BRCA1-ASSOCIATED PROTEIN"/>
    <property type="match status" value="1"/>
</dbReference>
<dbReference type="Pfam" id="PF13639">
    <property type="entry name" value="zf-RING_2"/>
    <property type="match status" value="1"/>
</dbReference>
<dbReference type="OrthoDB" id="273556at2759"/>
<feature type="region of interest" description="Disordered" evidence="8">
    <location>
        <begin position="77"/>
        <end position="123"/>
    </location>
</feature>
<dbReference type="PANTHER" id="PTHR24007">
    <property type="entry name" value="BRCA1-ASSOCIATED PROTEIN"/>
    <property type="match status" value="1"/>
</dbReference>
<evidence type="ECO:0000256" key="1">
    <source>
        <dbReference type="ARBA" id="ARBA00004496"/>
    </source>
</evidence>
<dbReference type="InterPro" id="IPR035979">
    <property type="entry name" value="RBD_domain_sf"/>
</dbReference>
<evidence type="ECO:0000256" key="2">
    <source>
        <dbReference type="ARBA" id="ARBA00022490"/>
    </source>
</evidence>
<dbReference type="PROSITE" id="PS50089">
    <property type="entry name" value="ZF_RING_2"/>
    <property type="match status" value="1"/>
</dbReference>
<feature type="compositionally biased region" description="Basic and acidic residues" evidence="8">
    <location>
        <begin position="84"/>
        <end position="103"/>
    </location>
</feature>
<dbReference type="SUPFAM" id="SSF54928">
    <property type="entry name" value="RNA-binding domain, RBD"/>
    <property type="match status" value="1"/>
</dbReference>
<evidence type="ECO:0000256" key="8">
    <source>
        <dbReference type="SAM" id="MobiDB-lite"/>
    </source>
</evidence>
<dbReference type="InterPro" id="IPR001841">
    <property type="entry name" value="Znf_RING"/>
</dbReference>
<dbReference type="EMBL" id="WBNQ01057656">
    <property type="protein sequence ID" value="NXX69122.1"/>
    <property type="molecule type" value="Genomic_DNA"/>
</dbReference>
<dbReference type="GO" id="GO:0005737">
    <property type="term" value="C:cytoplasm"/>
    <property type="evidence" value="ECO:0007669"/>
    <property type="project" value="UniProtKB-SubCell"/>
</dbReference>
<dbReference type="GO" id="GO:0007265">
    <property type="term" value="P:Ras protein signal transduction"/>
    <property type="evidence" value="ECO:0007669"/>
    <property type="project" value="TreeGrafter"/>
</dbReference>
<dbReference type="FunFam" id="3.30.40.10:FF:000206">
    <property type="entry name" value="BRCA1-associated protein isoform X1"/>
    <property type="match status" value="1"/>
</dbReference>
<name>A0A852JUE9_SPIPA</name>
<dbReference type="GO" id="GO:0016567">
    <property type="term" value="P:protein ubiquitination"/>
    <property type="evidence" value="ECO:0007669"/>
    <property type="project" value="TreeGrafter"/>
</dbReference>
<dbReference type="InterPro" id="IPR034932">
    <property type="entry name" value="BRAP2_RRM"/>
</dbReference>
<dbReference type="SUPFAM" id="SSF57850">
    <property type="entry name" value="RING/U-box"/>
    <property type="match status" value="1"/>
</dbReference>
<dbReference type="GO" id="GO:0061630">
    <property type="term" value="F:ubiquitin protein ligase activity"/>
    <property type="evidence" value="ECO:0007669"/>
    <property type="project" value="TreeGrafter"/>
</dbReference>
<comment type="caution">
    <text evidence="10">The sequence shown here is derived from an EMBL/GenBank/DDBJ whole genome shotgun (WGS) entry which is preliminary data.</text>
</comment>
<dbReference type="CDD" id="cd12718">
    <property type="entry name" value="RRM_BRAP2"/>
    <property type="match status" value="1"/>
</dbReference>
<dbReference type="CDD" id="cd16457">
    <property type="entry name" value="RING-H2_BRAP2"/>
    <property type="match status" value="1"/>
</dbReference>
<protein>
    <submittedName>
        <fullName evidence="10">BRAP protein</fullName>
    </submittedName>
</protein>
<dbReference type="GO" id="GO:0008270">
    <property type="term" value="F:zinc ion binding"/>
    <property type="evidence" value="ECO:0007669"/>
    <property type="project" value="UniProtKB-KW"/>
</dbReference>
<evidence type="ECO:0000259" key="9">
    <source>
        <dbReference type="PROSITE" id="PS50089"/>
    </source>
</evidence>
<keyword evidence="3" id="KW-0597">Phosphoprotein</keyword>
<feature type="domain" description="RING-type" evidence="9">
    <location>
        <begin position="261"/>
        <end position="301"/>
    </location>
</feature>
<evidence type="ECO:0000313" key="10">
    <source>
        <dbReference type="EMBL" id="NXX69122.1"/>
    </source>
</evidence>
<dbReference type="SMART" id="SM00184">
    <property type="entry name" value="RING"/>
    <property type="match status" value="1"/>
</dbReference>
<dbReference type="GO" id="GO:0008139">
    <property type="term" value="F:nuclear localization sequence binding"/>
    <property type="evidence" value="ECO:0007669"/>
    <property type="project" value="UniProtKB-ARBA"/>
</dbReference>
<reference evidence="10" key="1">
    <citation type="submission" date="2020-02" db="EMBL/GenBank/DDBJ databases">
        <title>Bird 10,000 Genomes (B10K) Project - Family phase.</title>
        <authorList>
            <person name="Zhang G."/>
        </authorList>
    </citation>
    <scope>NUCLEOTIDE SEQUENCE</scope>
    <source>
        <strain evidence="10">B10K-DU-023-52</strain>
        <tissue evidence="10">Mixed tissue sample</tissue>
    </source>
</reference>
<dbReference type="InterPro" id="IPR011422">
    <property type="entry name" value="BRAP2/ETP1_RRM"/>
</dbReference>
<feature type="non-terminal residue" evidence="10">
    <location>
        <position position="1"/>
    </location>
</feature>
<comment type="subcellular location">
    <subcellularLocation>
        <location evidence="1">Cytoplasm</location>
    </subcellularLocation>
</comment>
<dbReference type="InterPro" id="IPR012677">
    <property type="entry name" value="Nucleotide-bd_a/b_plait_sf"/>
</dbReference>
<feature type="non-terminal residue" evidence="10">
    <location>
        <position position="396"/>
    </location>
</feature>
<dbReference type="Proteomes" id="UP000618746">
    <property type="component" value="Unassembled WGS sequence"/>
</dbReference>
<dbReference type="AlphaFoldDB" id="A0A852JUE9"/>
<evidence type="ECO:0000256" key="3">
    <source>
        <dbReference type="ARBA" id="ARBA00022553"/>
    </source>
</evidence>
<evidence type="ECO:0000256" key="7">
    <source>
        <dbReference type="PROSITE-ProRule" id="PRU00175"/>
    </source>
</evidence>
<evidence type="ECO:0000256" key="4">
    <source>
        <dbReference type="ARBA" id="ARBA00022723"/>
    </source>
</evidence>
<keyword evidence="5 7" id="KW-0863">Zinc-finger</keyword>
<keyword evidence="11" id="KW-1185">Reference proteome</keyword>
<keyword evidence="2" id="KW-0963">Cytoplasm</keyword>
<dbReference type="InterPro" id="IPR047243">
    <property type="entry name" value="RING-H2_BRAP2"/>
</dbReference>
<keyword evidence="4" id="KW-0479">Metal-binding</keyword>
<dbReference type="Gene3D" id="3.30.70.330">
    <property type="match status" value="1"/>
</dbReference>
<sequence>PMSVSLVVIRLELAGTSPLPAGFAYSAAAPDMAAESSGAVPACLEGKGPGERAAILHQHLGRREMTDVIIETIQPRAGEAEAAMEGRKSSEAASAEDKSKQEDQSQECEAAPDSPSKQLPDQISFFSGNPSVEIVHGIMHLYKTNKMTSLKEDVRRSAMLCILTVPATMTSHDLMKFVASFYEVIEHMKIIRDSTPNQYMVLIKFSSQADADSFYMACNGRQFNSIEEDVCQLVYVERAEVFKSEDGASLPVMDLTELPKCTVCLERMDESVNGILTTLCNHSFHSQCLQRWEDTTCPVCRYCQTPEPVEENKCFECGVQEVSRWVEGEIWPRSDCTAAWVALGLILRLILGWFDQPVGYNYVHRLVASKTDGKLVQYECEGDMCQEEKIDALQLE</sequence>
<gene>
    <name evidence="10" type="primary">Brap</name>
    <name evidence="10" type="ORF">SPIPAS_R03398</name>
</gene>
<keyword evidence="6" id="KW-0862">Zinc</keyword>
<evidence type="ECO:0000256" key="6">
    <source>
        <dbReference type="ARBA" id="ARBA00022833"/>
    </source>
</evidence>
<evidence type="ECO:0000256" key="5">
    <source>
        <dbReference type="ARBA" id="ARBA00022771"/>
    </source>
</evidence>
<evidence type="ECO:0000313" key="11">
    <source>
        <dbReference type="Proteomes" id="UP000618746"/>
    </source>
</evidence>
<dbReference type="Gene3D" id="3.30.40.10">
    <property type="entry name" value="Zinc/RING finger domain, C3HC4 (zinc finger)"/>
    <property type="match status" value="1"/>
</dbReference>
<accession>A0A852JUE9</accession>
<dbReference type="GO" id="GO:0003676">
    <property type="term" value="F:nucleic acid binding"/>
    <property type="evidence" value="ECO:0007669"/>
    <property type="project" value="InterPro"/>
</dbReference>
<dbReference type="InterPro" id="IPR013083">
    <property type="entry name" value="Znf_RING/FYVE/PHD"/>
</dbReference>
<organism evidence="10 11">
    <name type="scientific">Spizella passerina</name>
    <name type="common">Chipping sparrow</name>
    <dbReference type="NCBI Taxonomy" id="40210"/>
    <lineage>
        <taxon>Eukaryota</taxon>
        <taxon>Metazoa</taxon>
        <taxon>Chordata</taxon>
        <taxon>Craniata</taxon>
        <taxon>Vertebrata</taxon>
        <taxon>Euteleostomi</taxon>
        <taxon>Archelosauria</taxon>
        <taxon>Archosauria</taxon>
        <taxon>Dinosauria</taxon>
        <taxon>Saurischia</taxon>
        <taxon>Theropoda</taxon>
        <taxon>Coelurosauria</taxon>
        <taxon>Aves</taxon>
        <taxon>Neognathae</taxon>
        <taxon>Neoaves</taxon>
        <taxon>Telluraves</taxon>
        <taxon>Australaves</taxon>
        <taxon>Passeriformes</taxon>
        <taxon>Passerellidae</taxon>
        <taxon>Spizella</taxon>
    </lineage>
</organism>